<dbReference type="Proteomes" id="UP000696280">
    <property type="component" value="Unassembled WGS sequence"/>
</dbReference>
<organism evidence="1 2">
    <name type="scientific">Hymenoscyphus fraxineus</name>
    <dbReference type="NCBI Taxonomy" id="746836"/>
    <lineage>
        <taxon>Eukaryota</taxon>
        <taxon>Fungi</taxon>
        <taxon>Dikarya</taxon>
        <taxon>Ascomycota</taxon>
        <taxon>Pezizomycotina</taxon>
        <taxon>Leotiomycetes</taxon>
        <taxon>Helotiales</taxon>
        <taxon>Helotiaceae</taxon>
        <taxon>Hymenoscyphus</taxon>
    </lineage>
</organism>
<evidence type="ECO:0000313" key="1">
    <source>
        <dbReference type="EMBL" id="CAG8951546.1"/>
    </source>
</evidence>
<reference evidence="1" key="1">
    <citation type="submission" date="2021-07" db="EMBL/GenBank/DDBJ databases">
        <authorList>
            <person name="Durling M."/>
        </authorList>
    </citation>
    <scope>NUCLEOTIDE SEQUENCE</scope>
</reference>
<dbReference type="PANTHER" id="PTHR39470:SF1">
    <property type="entry name" value="CHORISMATE SYNTHASE PROTEIN"/>
    <property type="match status" value="1"/>
</dbReference>
<dbReference type="AlphaFoldDB" id="A0A9N9PLU2"/>
<dbReference type="EMBL" id="CAJVRL010000043">
    <property type="protein sequence ID" value="CAG8951546.1"/>
    <property type="molecule type" value="Genomic_DNA"/>
</dbReference>
<accession>A0A9N9PLU2</accession>
<dbReference type="OrthoDB" id="4218123at2759"/>
<comment type="caution">
    <text evidence="1">The sequence shown here is derived from an EMBL/GenBank/DDBJ whole genome shotgun (WGS) entry which is preliminary data.</text>
</comment>
<evidence type="ECO:0000313" key="2">
    <source>
        <dbReference type="Proteomes" id="UP000696280"/>
    </source>
</evidence>
<protein>
    <recommendedName>
        <fullName evidence="3">Chorismate synthase protein</fullName>
    </recommendedName>
</protein>
<proteinExistence type="predicted"/>
<name>A0A9N9PLU2_9HELO</name>
<gene>
    <name evidence="1" type="ORF">HYFRA_00007462</name>
</gene>
<evidence type="ECO:0008006" key="3">
    <source>
        <dbReference type="Google" id="ProtNLM"/>
    </source>
</evidence>
<keyword evidence="2" id="KW-1185">Reference proteome</keyword>
<dbReference type="PANTHER" id="PTHR39470">
    <property type="entry name" value="CHROMOSOME 10, WHOLE GENOME SHOTGUN SEQUENCE"/>
    <property type="match status" value="1"/>
</dbReference>
<sequence length="353" mass="39747">MGISWGTVKSLLLFFGPILLPKVIAFYRSLRSQNTHGIPIRPIPAPVSRALFLLFIASSLFLTRSLPPFAPDNIFAITQSRLQIPTDVLFTRLTTVRENGLTETDSLLRNKINSLESRLLYFQFGPDVLANCQFCQPEDANTYLYYHLPSLLAPHLINLFILALCTSGLWSGKEGAVWRKSVTILGVVLALIDIYTVSTYNHQENSRATTLSAIEPFFWKVRTYRFISLAILDGMTGWMLYLSSTNRAFVVPPSPAARVEATTRMLDSVRSKMSAMSILRNTINRDEGLREKSREYWVTEGTLMGQLMEEREVIESVNHALESRINMSTISKDAEDYAQNVLGPLQEAQEGLS</sequence>